<dbReference type="Gene3D" id="3.40.50.720">
    <property type="entry name" value="NAD(P)-binding Rossmann-like Domain"/>
    <property type="match status" value="1"/>
</dbReference>
<organism evidence="3">
    <name type="scientific">Francisella tularensis subsp. holarctica</name>
    <dbReference type="NCBI Taxonomy" id="119857"/>
    <lineage>
        <taxon>Bacteria</taxon>
        <taxon>Pseudomonadati</taxon>
        <taxon>Pseudomonadota</taxon>
        <taxon>Gammaproteobacteria</taxon>
        <taxon>Thiotrichales</taxon>
        <taxon>Francisellaceae</taxon>
        <taxon>Francisella</taxon>
    </lineage>
</organism>
<gene>
    <name evidence="4" type="ORF">FWI86_03355</name>
    <name evidence="3" type="ORF">FWJ04_02365</name>
</gene>
<evidence type="ECO:0000256" key="1">
    <source>
        <dbReference type="ARBA" id="ARBA00006484"/>
    </source>
</evidence>
<evidence type="ECO:0000256" key="2">
    <source>
        <dbReference type="ARBA" id="ARBA00023002"/>
    </source>
</evidence>
<proteinExistence type="inferred from homology"/>
<reference evidence="3" key="2">
    <citation type="submission" date="2020-02" db="EMBL/GenBank/DDBJ databases">
        <title>Using affinity propagation clustering for identifying bacterial clades and subclades with whole-genome sequences of Francisella tularensis.</title>
        <authorList>
            <person name="Homeier-Bachmann T."/>
            <person name="Abdel-Glil M.Y."/>
            <person name="Hackbart A."/>
            <person name="Hotzel H."/>
            <person name="Tomaso H."/>
        </authorList>
    </citation>
    <scope>NUCLEOTIDE SEQUENCE</scope>
    <source>
        <strain evidence="4">15T0085</strain>
        <strain evidence="3">17T1429</strain>
    </source>
</reference>
<dbReference type="AlphaFoldDB" id="A0A0B6ECM9"/>
<dbReference type="KEGG" id="ftz:CH68_877"/>
<evidence type="ECO:0000313" key="3">
    <source>
        <dbReference type="EMBL" id="NDR88560.1"/>
    </source>
</evidence>
<dbReference type="GO" id="GO:0016614">
    <property type="term" value="F:oxidoreductase activity, acting on CH-OH group of donors"/>
    <property type="evidence" value="ECO:0007669"/>
    <property type="project" value="UniProtKB-ARBA"/>
</dbReference>
<protein>
    <submittedName>
        <fullName evidence="3">SDR family oxidoreductase</fullName>
    </submittedName>
</protein>
<dbReference type="KEGG" id="ftv:CH67_1146"/>
<dbReference type="EMBL" id="JAAGKH010000011">
    <property type="protein sequence ID" value="NDR88560.1"/>
    <property type="molecule type" value="Genomic_DNA"/>
</dbReference>
<comment type="similarity">
    <text evidence="1">Belongs to the short-chain dehydrogenases/reductases (SDR) family.</text>
</comment>
<dbReference type="PANTHER" id="PTHR48107:SF16">
    <property type="entry name" value="NADPH-DEPENDENT ALDEHYDE REDUCTASE 1, CHLOROPLASTIC"/>
    <property type="match status" value="1"/>
</dbReference>
<comment type="caution">
    <text evidence="3">The sequence shown here is derived from an EMBL/GenBank/DDBJ whole genome shotgun (WGS) entry which is preliminary data.</text>
</comment>
<reference evidence="3" key="1">
    <citation type="submission" date="2019-08" db="EMBL/GenBank/DDBJ databases">
        <authorList>
            <person name="Busch A."/>
        </authorList>
    </citation>
    <scope>NUCLEOTIDE SEQUENCE</scope>
    <source>
        <strain evidence="4">15T0085</strain>
        <strain evidence="3">17T1429</strain>
    </source>
</reference>
<dbReference type="InterPro" id="IPR002347">
    <property type="entry name" value="SDR_fam"/>
</dbReference>
<dbReference type="InterPro" id="IPR036291">
    <property type="entry name" value="NAD(P)-bd_dom_sf"/>
</dbReference>
<evidence type="ECO:0000313" key="4">
    <source>
        <dbReference type="EMBL" id="NDS68132.1"/>
    </source>
</evidence>
<dbReference type="KEGG" id="ftc:DA46_1998"/>
<dbReference type="HOGENOM" id="CLU_2972871_0_0_6"/>
<name>A0A0B6ECM9_FRATU</name>
<keyword evidence="2" id="KW-0560">Oxidoreductase</keyword>
<dbReference type="EMBL" id="JAAGJP010000016">
    <property type="protein sequence ID" value="NDS68132.1"/>
    <property type="molecule type" value="Genomic_DNA"/>
</dbReference>
<sequence length="58" mass="6233">MIKAALKYMKKGACIINTTSVTAYKGRADLIDYSSTKGEIVALTRSLAKNIIKNGIKG</sequence>
<accession>A0A0B6ECM9</accession>
<dbReference type="SUPFAM" id="SSF51735">
    <property type="entry name" value="NAD(P)-binding Rossmann-fold domains"/>
    <property type="match status" value="1"/>
</dbReference>
<dbReference type="Pfam" id="PF13561">
    <property type="entry name" value="adh_short_C2"/>
    <property type="match status" value="1"/>
</dbReference>
<dbReference type="PANTHER" id="PTHR48107">
    <property type="entry name" value="NADPH-DEPENDENT ALDEHYDE REDUCTASE-LIKE PROTEIN, CHLOROPLASTIC-RELATED"/>
    <property type="match status" value="1"/>
</dbReference>